<keyword evidence="5" id="KW-0479">Metal-binding</keyword>
<protein>
    <recommendedName>
        <fullName evidence="2">nitric oxide dioxygenase</fullName>
        <ecNumber evidence="2">1.14.12.17</ecNumber>
    </recommendedName>
</protein>
<evidence type="ECO:0000313" key="12">
    <source>
        <dbReference type="EMBL" id="KAL1865400.1"/>
    </source>
</evidence>
<dbReference type="Pfam" id="PF00175">
    <property type="entry name" value="NAD_binding_1"/>
    <property type="match status" value="1"/>
</dbReference>
<comment type="similarity">
    <text evidence="1">In the C-terminal section; belongs to the flavoprotein pyridine nucleotide cytochrome reductase family.</text>
</comment>
<evidence type="ECO:0000256" key="2">
    <source>
        <dbReference type="ARBA" id="ARBA00012229"/>
    </source>
</evidence>
<gene>
    <name evidence="12" type="ORF">Plec18167_009446</name>
</gene>
<name>A0ABR3WPB7_9EURO</name>
<dbReference type="PROSITE" id="PS51384">
    <property type="entry name" value="FAD_FR"/>
    <property type="match status" value="1"/>
</dbReference>
<dbReference type="Pfam" id="PF00042">
    <property type="entry name" value="Globin"/>
    <property type="match status" value="1"/>
</dbReference>
<dbReference type="Gene3D" id="1.10.490.10">
    <property type="entry name" value="Globins"/>
    <property type="match status" value="1"/>
</dbReference>
<dbReference type="CDD" id="cd06184">
    <property type="entry name" value="flavohem_like_fad_nad_binding"/>
    <property type="match status" value="1"/>
</dbReference>
<dbReference type="PANTHER" id="PTHR43396">
    <property type="entry name" value="FLAVOHEMOPROTEIN"/>
    <property type="match status" value="1"/>
</dbReference>
<evidence type="ECO:0000256" key="6">
    <source>
        <dbReference type="ARBA" id="ARBA00023004"/>
    </source>
</evidence>
<keyword evidence="13" id="KW-1185">Reference proteome</keyword>
<dbReference type="NCBIfam" id="NF009805">
    <property type="entry name" value="PRK13289.1"/>
    <property type="match status" value="1"/>
</dbReference>
<dbReference type="InterPro" id="IPR017927">
    <property type="entry name" value="FAD-bd_FR_type"/>
</dbReference>
<keyword evidence="7" id="KW-0520">NAD</keyword>
<dbReference type="Proteomes" id="UP001583193">
    <property type="component" value="Unassembled WGS sequence"/>
</dbReference>
<keyword evidence="4" id="KW-0349">Heme</keyword>
<dbReference type="EC" id="1.14.12.17" evidence="2"/>
<evidence type="ECO:0000256" key="3">
    <source>
        <dbReference type="ARBA" id="ARBA00022575"/>
    </source>
</evidence>
<evidence type="ECO:0000256" key="7">
    <source>
        <dbReference type="ARBA" id="ARBA00023027"/>
    </source>
</evidence>
<dbReference type="Gene3D" id="3.40.50.80">
    <property type="entry name" value="Nucleotide-binding domain of ferredoxin-NADP reductase (FNR) module"/>
    <property type="match status" value="1"/>
</dbReference>
<dbReference type="InterPro" id="IPR001433">
    <property type="entry name" value="OxRdtase_FAD/NAD-bd"/>
</dbReference>
<evidence type="ECO:0000259" key="11">
    <source>
        <dbReference type="PROSITE" id="PS51384"/>
    </source>
</evidence>
<dbReference type="CDD" id="cd08922">
    <property type="entry name" value="FHb-globin"/>
    <property type="match status" value="1"/>
</dbReference>
<dbReference type="SUPFAM" id="SSF63380">
    <property type="entry name" value="Riboflavin synthase domain-like"/>
    <property type="match status" value="1"/>
</dbReference>
<evidence type="ECO:0000256" key="5">
    <source>
        <dbReference type="ARBA" id="ARBA00022723"/>
    </source>
</evidence>
<comment type="catalytic activity">
    <reaction evidence="9">
        <text>2 nitric oxide + NADPH + 2 O2 = 2 nitrate + NADP(+) + H(+)</text>
        <dbReference type="Rhea" id="RHEA:19465"/>
        <dbReference type="ChEBI" id="CHEBI:15378"/>
        <dbReference type="ChEBI" id="CHEBI:15379"/>
        <dbReference type="ChEBI" id="CHEBI:16480"/>
        <dbReference type="ChEBI" id="CHEBI:17632"/>
        <dbReference type="ChEBI" id="CHEBI:57783"/>
        <dbReference type="ChEBI" id="CHEBI:58349"/>
        <dbReference type="EC" id="1.14.12.17"/>
    </reaction>
</comment>
<dbReference type="InterPro" id="IPR017938">
    <property type="entry name" value="Riboflavin_synthase-like_b-brl"/>
</dbReference>
<dbReference type="InterPro" id="IPR000971">
    <property type="entry name" value="Globin"/>
</dbReference>
<evidence type="ECO:0000313" key="13">
    <source>
        <dbReference type="Proteomes" id="UP001583193"/>
    </source>
</evidence>
<keyword evidence="6" id="KW-0408">Iron</keyword>
<dbReference type="InterPro" id="IPR039261">
    <property type="entry name" value="FNR_nucleotide-bd"/>
</dbReference>
<evidence type="ECO:0000256" key="9">
    <source>
        <dbReference type="ARBA" id="ARBA00049433"/>
    </source>
</evidence>
<dbReference type="InterPro" id="IPR012292">
    <property type="entry name" value="Globin/Proto"/>
</dbReference>
<dbReference type="SUPFAM" id="SSF52343">
    <property type="entry name" value="Ferredoxin reductase-like, C-terminal NADP-linked domain"/>
    <property type="match status" value="1"/>
</dbReference>
<organism evidence="12 13">
    <name type="scientific">Paecilomyces lecythidis</name>
    <dbReference type="NCBI Taxonomy" id="3004212"/>
    <lineage>
        <taxon>Eukaryota</taxon>
        <taxon>Fungi</taxon>
        <taxon>Dikarya</taxon>
        <taxon>Ascomycota</taxon>
        <taxon>Pezizomycotina</taxon>
        <taxon>Eurotiomycetes</taxon>
        <taxon>Eurotiomycetidae</taxon>
        <taxon>Eurotiales</taxon>
        <taxon>Thermoascaceae</taxon>
        <taxon>Paecilomyces</taxon>
    </lineage>
</organism>
<dbReference type="InterPro" id="IPR009050">
    <property type="entry name" value="Globin-like_sf"/>
</dbReference>
<evidence type="ECO:0000256" key="8">
    <source>
        <dbReference type="ARBA" id="ARBA00048649"/>
    </source>
</evidence>
<accession>A0ABR3WPB7</accession>
<comment type="catalytic activity">
    <reaction evidence="8">
        <text>2 nitric oxide + NADH + 2 O2 = 2 nitrate + NAD(+) + H(+)</text>
        <dbReference type="Rhea" id="RHEA:19469"/>
        <dbReference type="ChEBI" id="CHEBI:15378"/>
        <dbReference type="ChEBI" id="CHEBI:15379"/>
        <dbReference type="ChEBI" id="CHEBI:16480"/>
        <dbReference type="ChEBI" id="CHEBI:17632"/>
        <dbReference type="ChEBI" id="CHEBI:57540"/>
        <dbReference type="ChEBI" id="CHEBI:57945"/>
        <dbReference type="EC" id="1.14.12.17"/>
    </reaction>
</comment>
<comment type="caution">
    <text evidence="12">The sequence shown here is derived from an EMBL/GenBank/DDBJ whole genome shotgun (WGS) entry which is preliminary data.</text>
</comment>
<evidence type="ECO:0000259" key="10">
    <source>
        <dbReference type="PROSITE" id="PS01033"/>
    </source>
</evidence>
<evidence type="ECO:0000256" key="1">
    <source>
        <dbReference type="ARBA" id="ARBA00006401"/>
    </source>
</evidence>
<reference evidence="12 13" key="1">
    <citation type="journal article" date="2024" name="IMA Fungus">
        <title>IMA Genome - F19 : A genome assembly and annotation guide to empower mycologists, including annotated draft genome sequences of Ceratocystis pirilliformis, Diaporthe australafricana, Fusarium ophioides, Paecilomyces lecythidis, and Sporothrix stenoceras.</title>
        <authorList>
            <person name="Aylward J."/>
            <person name="Wilson A.M."/>
            <person name="Visagie C.M."/>
            <person name="Spraker J."/>
            <person name="Barnes I."/>
            <person name="Buitendag C."/>
            <person name="Ceriani C."/>
            <person name="Del Mar Angel L."/>
            <person name="du Plessis D."/>
            <person name="Fuchs T."/>
            <person name="Gasser K."/>
            <person name="Kramer D."/>
            <person name="Li W."/>
            <person name="Munsamy K."/>
            <person name="Piso A."/>
            <person name="Price J.L."/>
            <person name="Sonnekus B."/>
            <person name="Thomas C."/>
            <person name="van der Nest A."/>
            <person name="van Dijk A."/>
            <person name="van Heerden A."/>
            <person name="van Vuuren N."/>
            <person name="Yilmaz N."/>
            <person name="Duong T.A."/>
            <person name="van der Merwe N.A."/>
            <person name="Wingfield M.J."/>
            <person name="Wingfield B.D."/>
        </authorList>
    </citation>
    <scope>NUCLEOTIDE SEQUENCE [LARGE SCALE GENOMIC DNA]</scope>
    <source>
        <strain evidence="12 13">CMW 18167</strain>
    </source>
</reference>
<dbReference type="PROSITE" id="PS01033">
    <property type="entry name" value="GLOBIN"/>
    <property type="match status" value="1"/>
</dbReference>
<feature type="domain" description="Globin" evidence="10">
    <location>
        <begin position="1"/>
        <end position="135"/>
    </location>
</feature>
<keyword evidence="3" id="KW-0216">Detoxification</keyword>
<sequence>MEQINVIKATVPVIHEHGDTVTTVFYKNMLSAHPELIAVFNRTSQKTGHQSKALSAALYAYAANIDNLGALSAAVELICNKHASLHIQPDHYKIVGKYLIEALQEVLGAAFTPDIQDAWAAAYWQLAEIMINREAAMYKDSTEWTSWRDFRISKKIPESDEITSFYLQPVDGKPLPAYLPGQYVSVQTHVPQLGYNQARQYSLSDLPNPLYYRISVKREGLNVESPGAKAQPGYVSNVLHDLKAPGGIVQVSHPHGDFFLSNPQASYPVVLIAAGVGLTPLMSMFNFLTSNTSTTERDIHFIQASRTTKARAFKESINKAAHGNPKVKTTFFVEKPEAGDRAGVDYTYAGRVDLQRLRQQNELFLNNPETEYYICGPSPFMQAMQSGLLQFGVGPERIHMELFGAGGPLPSAATSQARL</sequence>
<dbReference type="PANTHER" id="PTHR43396:SF3">
    <property type="entry name" value="FLAVOHEMOPROTEIN"/>
    <property type="match status" value="1"/>
</dbReference>
<dbReference type="EMBL" id="JAVDPF010000061">
    <property type="protein sequence ID" value="KAL1865400.1"/>
    <property type="molecule type" value="Genomic_DNA"/>
</dbReference>
<dbReference type="Gene3D" id="2.40.30.10">
    <property type="entry name" value="Translation factors"/>
    <property type="match status" value="1"/>
</dbReference>
<evidence type="ECO:0000256" key="4">
    <source>
        <dbReference type="ARBA" id="ARBA00022617"/>
    </source>
</evidence>
<proteinExistence type="inferred from homology"/>
<feature type="domain" description="FAD-binding FR-type" evidence="11">
    <location>
        <begin position="145"/>
        <end position="261"/>
    </location>
</feature>
<dbReference type="SUPFAM" id="SSF46458">
    <property type="entry name" value="Globin-like"/>
    <property type="match status" value="1"/>
</dbReference>